<accession>X0XLF1</accession>
<dbReference type="GO" id="GO:0046872">
    <property type="term" value="F:metal ion binding"/>
    <property type="evidence" value="ECO:0007669"/>
    <property type="project" value="UniProtKB-KW"/>
</dbReference>
<dbReference type="Gene3D" id="3.40.440.10">
    <property type="entry name" value="Adenylosuccinate Synthetase, subunit A, domain 1"/>
    <property type="match status" value="1"/>
</dbReference>
<dbReference type="InterPro" id="IPR042111">
    <property type="entry name" value="Adenylosuccinate_synth_dom3"/>
</dbReference>
<comment type="caution">
    <text evidence="7">The sequence shown here is derived from an EMBL/GenBank/DDBJ whole genome shotgun (WGS) entry which is preliminary data.</text>
</comment>
<dbReference type="EMBL" id="BARS01052608">
    <property type="protein sequence ID" value="GAG43989.1"/>
    <property type="molecule type" value="Genomic_DNA"/>
</dbReference>
<dbReference type="SUPFAM" id="SSF52540">
    <property type="entry name" value="P-loop containing nucleoside triphosphate hydrolases"/>
    <property type="match status" value="1"/>
</dbReference>
<evidence type="ECO:0000256" key="2">
    <source>
        <dbReference type="ARBA" id="ARBA00022723"/>
    </source>
</evidence>
<evidence type="ECO:0000256" key="3">
    <source>
        <dbReference type="ARBA" id="ARBA00022741"/>
    </source>
</evidence>
<feature type="non-terminal residue" evidence="7">
    <location>
        <position position="230"/>
    </location>
</feature>
<dbReference type="Gene3D" id="3.90.170.10">
    <property type="entry name" value="Adenylosuccinate Synthetase, subunit A, domain 3"/>
    <property type="match status" value="1"/>
</dbReference>
<name>X0XLF1_9ZZZZ</name>
<evidence type="ECO:0000256" key="1">
    <source>
        <dbReference type="ARBA" id="ARBA00022598"/>
    </source>
</evidence>
<evidence type="ECO:0008006" key="8">
    <source>
        <dbReference type="Google" id="ProtNLM"/>
    </source>
</evidence>
<dbReference type="InterPro" id="IPR001114">
    <property type="entry name" value="Adenylosuccinate_synthetase"/>
</dbReference>
<evidence type="ECO:0000256" key="5">
    <source>
        <dbReference type="ARBA" id="ARBA00022842"/>
    </source>
</evidence>
<dbReference type="InterPro" id="IPR042110">
    <property type="entry name" value="Adenylosuccinate_synth_dom2"/>
</dbReference>
<evidence type="ECO:0000256" key="4">
    <source>
        <dbReference type="ARBA" id="ARBA00022755"/>
    </source>
</evidence>
<gene>
    <name evidence="7" type="ORF">S01H1_78194</name>
</gene>
<reference evidence="7" key="1">
    <citation type="journal article" date="2014" name="Front. Microbiol.">
        <title>High frequency of phylogenetically diverse reductive dehalogenase-homologous genes in deep subseafloor sedimentary metagenomes.</title>
        <authorList>
            <person name="Kawai M."/>
            <person name="Futagami T."/>
            <person name="Toyoda A."/>
            <person name="Takaki Y."/>
            <person name="Nishi S."/>
            <person name="Hori S."/>
            <person name="Arai W."/>
            <person name="Tsubouchi T."/>
            <person name="Morono Y."/>
            <person name="Uchiyama I."/>
            <person name="Ito T."/>
            <person name="Fujiyama A."/>
            <person name="Inagaki F."/>
            <person name="Takami H."/>
        </authorList>
    </citation>
    <scope>NUCLEOTIDE SEQUENCE</scope>
    <source>
        <strain evidence="7">Expedition CK06-06</strain>
    </source>
</reference>
<dbReference type="PANTHER" id="PTHR11846">
    <property type="entry name" value="ADENYLOSUCCINATE SYNTHETASE"/>
    <property type="match status" value="1"/>
</dbReference>
<dbReference type="GO" id="GO:0046040">
    <property type="term" value="P:IMP metabolic process"/>
    <property type="evidence" value="ECO:0007669"/>
    <property type="project" value="TreeGrafter"/>
</dbReference>
<dbReference type="AlphaFoldDB" id="X0XLF1"/>
<dbReference type="PANTHER" id="PTHR11846:SF0">
    <property type="entry name" value="ADENYLOSUCCINATE SYNTHETASE"/>
    <property type="match status" value="1"/>
</dbReference>
<sequence length="230" mass="25911">LELSQFAPLILPEHQHLDIVFENSRYIKIGTTKRGIGPAYEDLTGRRAVFVQDLFDRDTFYKKTKPLNVYYNKLIRASEGEEVTVDSYIDDYIEAGKLLRRFSKNTIYSLNRYYKEGKRILFEGAQGVLLDINFGTYPFVTSSNPTIGGLCTGTGLPHKAVGKIIGISKAYTTRVGGGPFPSELYEKEANFLREKGAEYGATTGRPRRVGWLDLVALKYAIMINGIDEIF</sequence>
<organism evidence="7">
    <name type="scientific">marine sediment metagenome</name>
    <dbReference type="NCBI Taxonomy" id="412755"/>
    <lineage>
        <taxon>unclassified sequences</taxon>
        <taxon>metagenomes</taxon>
        <taxon>ecological metagenomes</taxon>
    </lineage>
</organism>
<dbReference type="Gene3D" id="1.10.300.10">
    <property type="entry name" value="Adenylosuccinate Synthetase, subunit A, domain 2"/>
    <property type="match status" value="1"/>
</dbReference>
<dbReference type="InterPro" id="IPR027417">
    <property type="entry name" value="P-loop_NTPase"/>
</dbReference>
<dbReference type="GO" id="GO:0044208">
    <property type="term" value="P:'de novo' AMP biosynthetic process"/>
    <property type="evidence" value="ECO:0007669"/>
    <property type="project" value="TreeGrafter"/>
</dbReference>
<proteinExistence type="inferred from homology"/>
<dbReference type="InterPro" id="IPR042109">
    <property type="entry name" value="Adenylosuccinate_synth_dom1"/>
</dbReference>
<dbReference type="GO" id="GO:0004019">
    <property type="term" value="F:adenylosuccinate synthase activity"/>
    <property type="evidence" value="ECO:0007669"/>
    <property type="project" value="InterPro"/>
</dbReference>
<keyword evidence="5" id="KW-0460">Magnesium</keyword>
<keyword evidence="4" id="KW-0658">Purine biosynthesis</keyword>
<dbReference type="Pfam" id="PF00709">
    <property type="entry name" value="Adenylsucc_synt"/>
    <property type="match status" value="1"/>
</dbReference>
<evidence type="ECO:0000313" key="7">
    <source>
        <dbReference type="EMBL" id="GAG43989.1"/>
    </source>
</evidence>
<keyword evidence="6" id="KW-0342">GTP-binding</keyword>
<keyword evidence="3" id="KW-0547">Nucleotide-binding</keyword>
<feature type="non-terminal residue" evidence="7">
    <location>
        <position position="1"/>
    </location>
</feature>
<dbReference type="SMART" id="SM00788">
    <property type="entry name" value="Adenylsucc_synt"/>
    <property type="match status" value="1"/>
</dbReference>
<keyword evidence="1" id="KW-0436">Ligase</keyword>
<dbReference type="HAMAP" id="MF_00011">
    <property type="entry name" value="Adenylosucc_synth"/>
    <property type="match status" value="1"/>
</dbReference>
<dbReference type="GO" id="GO:0005525">
    <property type="term" value="F:GTP binding"/>
    <property type="evidence" value="ECO:0007669"/>
    <property type="project" value="UniProtKB-KW"/>
</dbReference>
<dbReference type="GO" id="GO:0005737">
    <property type="term" value="C:cytoplasm"/>
    <property type="evidence" value="ECO:0007669"/>
    <property type="project" value="TreeGrafter"/>
</dbReference>
<keyword evidence="2" id="KW-0479">Metal-binding</keyword>
<protein>
    <recommendedName>
        <fullName evidence="8">Adenylosuccinate synthase</fullName>
    </recommendedName>
</protein>
<evidence type="ECO:0000256" key="6">
    <source>
        <dbReference type="ARBA" id="ARBA00023134"/>
    </source>
</evidence>